<dbReference type="RefSeq" id="WP_152828473.1">
    <property type="nucleotide sequence ID" value="NZ_WHUT02000013.1"/>
</dbReference>
<keyword evidence="2" id="KW-1185">Reference proteome</keyword>
<dbReference type="EMBL" id="WHUT02000013">
    <property type="protein sequence ID" value="NUB46311.1"/>
    <property type="molecule type" value="Genomic_DNA"/>
</dbReference>
<proteinExistence type="predicted"/>
<organism evidence="1 2">
    <name type="scientific">Fertoeibacter niger</name>
    <dbReference type="NCBI Taxonomy" id="2656921"/>
    <lineage>
        <taxon>Bacteria</taxon>
        <taxon>Pseudomonadati</taxon>
        <taxon>Pseudomonadota</taxon>
        <taxon>Alphaproteobacteria</taxon>
        <taxon>Rhodobacterales</taxon>
        <taxon>Paracoccaceae</taxon>
        <taxon>Fertoeibacter</taxon>
    </lineage>
</organism>
<comment type="caution">
    <text evidence="1">The sequence shown here is derived from an EMBL/GenBank/DDBJ whole genome shotgun (WGS) entry which is preliminary data.</text>
</comment>
<reference evidence="1" key="1">
    <citation type="submission" date="2020-05" db="EMBL/GenBank/DDBJ databases">
        <title>Fertoebacter nigrum gen. nov., sp. nov., a new member of the family Rhodobacteraceae.</title>
        <authorList>
            <person name="Szuroczki S."/>
            <person name="Abbaszade G."/>
            <person name="Buni D."/>
            <person name="Schumann P."/>
            <person name="Toth E."/>
        </authorList>
    </citation>
    <scope>NUCLEOTIDE SEQUENCE</scope>
    <source>
        <strain evidence="1">RG-N-1a</strain>
    </source>
</reference>
<dbReference type="AlphaFoldDB" id="A0A8X8KQT4"/>
<accession>A0A8X8KQT4</accession>
<evidence type="ECO:0000313" key="1">
    <source>
        <dbReference type="EMBL" id="NUB46311.1"/>
    </source>
</evidence>
<sequence>MRAKDILLGEVGDTVGEFLPIEGPSKEDLAMFLPQVCNCLLASGVVIRDRREVEEVSPCTLVEPYELGPKVAFLRWFEFLSGSIEGMQAFCVARGGWTFFSGSLVSVFEKHQLKGIQFLETSRPSEGGWRDLPA</sequence>
<gene>
    <name evidence="1" type="ORF">GEU84_018110</name>
</gene>
<evidence type="ECO:0000313" key="2">
    <source>
        <dbReference type="Proteomes" id="UP000484076"/>
    </source>
</evidence>
<name>A0A8X8KQT4_9RHOB</name>
<dbReference type="Proteomes" id="UP000484076">
    <property type="component" value="Unassembled WGS sequence"/>
</dbReference>
<protein>
    <submittedName>
        <fullName evidence="1">Uncharacterized protein</fullName>
    </submittedName>
</protein>